<sequence>MRFSRFNRKSLSHCTSENAFLVYKRCNYNFTKYIGDSKEINTMLPFNETGHFSQTLMTDSNEESGSSMKENIGPEDDENAEISPLLGCDIRKGQNNMRTIHLGMAKVSITSHYLMRTQTEYT</sequence>
<comment type="caution">
    <text evidence="2">The sequence shown here is derived from an EMBL/GenBank/DDBJ whole genome shotgun (WGS) entry which is preliminary data.</text>
</comment>
<dbReference type="EMBL" id="CAKOAT010134710">
    <property type="protein sequence ID" value="CAH8337355.1"/>
    <property type="molecule type" value="Genomic_DNA"/>
</dbReference>
<feature type="compositionally biased region" description="Polar residues" evidence="1">
    <location>
        <begin position="58"/>
        <end position="69"/>
    </location>
</feature>
<evidence type="ECO:0000313" key="3">
    <source>
        <dbReference type="Proteomes" id="UP001642260"/>
    </source>
</evidence>
<reference evidence="2 3" key="1">
    <citation type="submission" date="2022-03" db="EMBL/GenBank/DDBJ databases">
        <authorList>
            <person name="Macdonald S."/>
            <person name="Ahmed S."/>
            <person name="Newling K."/>
        </authorList>
    </citation>
    <scope>NUCLEOTIDE SEQUENCE [LARGE SCALE GENOMIC DNA]</scope>
</reference>
<protein>
    <submittedName>
        <fullName evidence="2">Uncharacterized protein</fullName>
    </submittedName>
</protein>
<dbReference type="AlphaFoldDB" id="A0ABC8JZ98"/>
<proteinExistence type="predicted"/>
<name>A0ABC8JZ98_ERUVS</name>
<organism evidence="2 3">
    <name type="scientific">Eruca vesicaria subsp. sativa</name>
    <name type="common">Garden rocket</name>
    <name type="synonym">Eruca sativa</name>
    <dbReference type="NCBI Taxonomy" id="29727"/>
    <lineage>
        <taxon>Eukaryota</taxon>
        <taxon>Viridiplantae</taxon>
        <taxon>Streptophyta</taxon>
        <taxon>Embryophyta</taxon>
        <taxon>Tracheophyta</taxon>
        <taxon>Spermatophyta</taxon>
        <taxon>Magnoliopsida</taxon>
        <taxon>eudicotyledons</taxon>
        <taxon>Gunneridae</taxon>
        <taxon>Pentapetalae</taxon>
        <taxon>rosids</taxon>
        <taxon>malvids</taxon>
        <taxon>Brassicales</taxon>
        <taxon>Brassicaceae</taxon>
        <taxon>Brassiceae</taxon>
        <taxon>Eruca</taxon>
    </lineage>
</organism>
<dbReference type="Proteomes" id="UP001642260">
    <property type="component" value="Unassembled WGS sequence"/>
</dbReference>
<evidence type="ECO:0000256" key="1">
    <source>
        <dbReference type="SAM" id="MobiDB-lite"/>
    </source>
</evidence>
<evidence type="ECO:0000313" key="2">
    <source>
        <dbReference type="EMBL" id="CAH8337355.1"/>
    </source>
</evidence>
<feature type="region of interest" description="Disordered" evidence="1">
    <location>
        <begin position="58"/>
        <end position="79"/>
    </location>
</feature>
<accession>A0ABC8JZ98</accession>
<keyword evidence="3" id="KW-1185">Reference proteome</keyword>
<gene>
    <name evidence="2" type="ORF">ERUC_LOCUS14372</name>
</gene>